<name>A0A382GNP7_9ZZZZ</name>
<proteinExistence type="predicted"/>
<protein>
    <submittedName>
        <fullName evidence="2">Uncharacterized protein</fullName>
    </submittedName>
</protein>
<gene>
    <name evidence="2" type="ORF">METZ01_LOCUS229376</name>
</gene>
<dbReference type="EMBL" id="UINC01056461">
    <property type="protein sequence ID" value="SVB76522.1"/>
    <property type="molecule type" value="Genomic_DNA"/>
</dbReference>
<organism evidence="2">
    <name type="scientific">marine metagenome</name>
    <dbReference type="NCBI Taxonomy" id="408172"/>
    <lineage>
        <taxon>unclassified sequences</taxon>
        <taxon>metagenomes</taxon>
        <taxon>ecological metagenomes</taxon>
    </lineage>
</organism>
<feature type="non-terminal residue" evidence="2">
    <location>
        <position position="1"/>
    </location>
</feature>
<evidence type="ECO:0000256" key="1">
    <source>
        <dbReference type="ARBA" id="ARBA00022737"/>
    </source>
</evidence>
<dbReference type="FunFam" id="2.20.110.10:FF:000002">
    <property type="entry name" value="Phosphatidylinositol 4-phosphate 5-kinase 8"/>
    <property type="match status" value="2"/>
</dbReference>
<dbReference type="AlphaFoldDB" id="A0A382GNP7"/>
<sequence>VRHILISLSFLLLSSPLIGQETGVLYQYETTSGFVWKSVGSKKLQPKYEGEIKNGNPNGFGFITFPYDDKSILGEWKNGKEWNTKHTKKDGTLIGKFENGKWILMLGVLYIGERNGKFGYFTEKWEGLENEDNWDIGKYEGEIKNGSPNGQGTFTLNDGEKYVGEFKDGKSHGQGTYTFKKGNKYVGGWKDGKRNGQGTITWSDGKKYVGEWKNGKYNGQGTLTLPNGEKYVGEYKDGKRNGQGTFTFSDGEKYVGEWKNGEKNGQGTFNFPNGEKYVGEWKNGEKNGQGTYTWSIGDEYIGEYKDDKRWNGIYYDQNGNSIGKYVNGKEIKQ</sequence>
<evidence type="ECO:0000313" key="2">
    <source>
        <dbReference type="EMBL" id="SVB76522.1"/>
    </source>
</evidence>
<dbReference type="SUPFAM" id="SSF82185">
    <property type="entry name" value="Histone H3 K4-specific methyltransferase SET7/9 N-terminal domain"/>
    <property type="match status" value="3"/>
</dbReference>
<keyword evidence="1" id="KW-0677">Repeat</keyword>
<dbReference type="PANTHER" id="PTHR23084">
    <property type="entry name" value="PHOSPHATIDYLINOSITOL-4-PHOSPHATE 5-KINASE RELATED"/>
    <property type="match status" value="1"/>
</dbReference>
<dbReference type="Gene3D" id="2.20.110.10">
    <property type="entry name" value="Histone H3 K4-specific methyltransferase SET7/9 N-terminal domain"/>
    <property type="match status" value="4"/>
</dbReference>
<accession>A0A382GNP7</accession>
<dbReference type="Pfam" id="PF02493">
    <property type="entry name" value="MORN"/>
    <property type="match status" value="8"/>
</dbReference>
<dbReference type="SMART" id="SM00698">
    <property type="entry name" value="MORN"/>
    <property type="match status" value="8"/>
</dbReference>
<reference evidence="2" key="1">
    <citation type="submission" date="2018-05" db="EMBL/GenBank/DDBJ databases">
        <authorList>
            <person name="Lanie J.A."/>
            <person name="Ng W.-L."/>
            <person name="Kazmierczak K.M."/>
            <person name="Andrzejewski T.M."/>
            <person name="Davidsen T.M."/>
            <person name="Wayne K.J."/>
            <person name="Tettelin H."/>
            <person name="Glass J.I."/>
            <person name="Rusch D."/>
            <person name="Podicherti R."/>
            <person name="Tsui H.-C.T."/>
            <person name="Winkler M.E."/>
        </authorList>
    </citation>
    <scope>NUCLEOTIDE SEQUENCE</scope>
</reference>
<dbReference type="PANTHER" id="PTHR23084:SF263">
    <property type="entry name" value="MORN REPEAT-CONTAINING PROTEIN 1"/>
    <property type="match status" value="1"/>
</dbReference>
<dbReference type="InterPro" id="IPR003409">
    <property type="entry name" value="MORN"/>
</dbReference>